<accession>A0A562DHE3</accession>
<dbReference type="EMBL" id="VLJS01000071">
    <property type="protein sequence ID" value="TWH09041.1"/>
    <property type="molecule type" value="Genomic_DNA"/>
</dbReference>
<sequence length="276" mass="29868">MNPPATPPPSADVPRIDRLQPWLAALASALLHLLMVLLLLKAAEPPPVVTSPQGASSAGRIRVDFVGQPQPGPELPDAPEPEPVEAAPPRQLDARELADPRRVLLPADPEPRPQPPQPQPRPQPRRAQPASVDAPRPPHPWNGRPPGTAEEELVPQGNSREAGVVDNNGRPDQVDTGGEPTMDVGGYQVVYELMAEQTLRDWIAQGMTEVAIPLPGTRQRMVCPAEVALRRGASKCRMLDPASPEMIGVGDAREVISVRYVFHLGKLVWRGPGPYR</sequence>
<dbReference type="RefSeq" id="WP_019397067.1">
    <property type="nucleotide sequence ID" value="NZ_VLJS01000071.1"/>
</dbReference>
<feature type="region of interest" description="Disordered" evidence="1">
    <location>
        <begin position="64"/>
        <end position="181"/>
    </location>
</feature>
<dbReference type="Proteomes" id="UP000321583">
    <property type="component" value="Unassembled WGS sequence"/>
</dbReference>
<comment type="caution">
    <text evidence="2">The sequence shown here is derived from an EMBL/GenBank/DDBJ whole genome shotgun (WGS) entry which is preliminary data.</text>
</comment>
<proteinExistence type="predicted"/>
<feature type="compositionally biased region" description="Basic and acidic residues" evidence="1">
    <location>
        <begin position="92"/>
        <end position="102"/>
    </location>
</feature>
<feature type="compositionally biased region" description="Pro residues" evidence="1">
    <location>
        <begin position="112"/>
        <end position="122"/>
    </location>
</feature>
<evidence type="ECO:0000313" key="3">
    <source>
        <dbReference type="Proteomes" id="UP000321583"/>
    </source>
</evidence>
<name>A0A562DHE3_9GAMM</name>
<keyword evidence="3" id="KW-1185">Reference proteome</keyword>
<dbReference type="AlphaFoldDB" id="A0A562DHE3"/>
<organism evidence="2 3">
    <name type="scientific">Pseudoxanthomonas taiwanensis J19</name>
    <dbReference type="NCBI Taxonomy" id="935569"/>
    <lineage>
        <taxon>Bacteria</taxon>
        <taxon>Pseudomonadati</taxon>
        <taxon>Pseudomonadota</taxon>
        <taxon>Gammaproteobacteria</taxon>
        <taxon>Lysobacterales</taxon>
        <taxon>Lysobacteraceae</taxon>
        <taxon>Pseudoxanthomonas</taxon>
    </lineage>
</organism>
<gene>
    <name evidence="2" type="ORF">L613_004100000250</name>
</gene>
<reference evidence="2 3" key="1">
    <citation type="submission" date="2019-07" db="EMBL/GenBank/DDBJ databases">
        <title>Genome sequencing of lignin-degrading bacterial isolates.</title>
        <authorList>
            <person name="Gladden J."/>
        </authorList>
    </citation>
    <scope>NUCLEOTIDE SEQUENCE [LARGE SCALE GENOMIC DNA]</scope>
    <source>
        <strain evidence="2 3">J19</strain>
    </source>
</reference>
<evidence type="ECO:0000256" key="1">
    <source>
        <dbReference type="SAM" id="MobiDB-lite"/>
    </source>
</evidence>
<evidence type="ECO:0000313" key="2">
    <source>
        <dbReference type="EMBL" id="TWH09041.1"/>
    </source>
</evidence>
<protein>
    <submittedName>
        <fullName evidence="2">Uncharacterized protein</fullName>
    </submittedName>
</protein>
<dbReference type="OrthoDB" id="9798046at2"/>